<comment type="caution">
    <text evidence="1">The sequence shown here is derived from an EMBL/GenBank/DDBJ whole genome shotgun (WGS) entry which is preliminary data.</text>
</comment>
<dbReference type="Proteomes" id="UP001054945">
    <property type="component" value="Unassembled WGS sequence"/>
</dbReference>
<dbReference type="AlphaFoldDB" id="A0AAV4NJC2"/>
<keyword evidence="2" id="KW-1185">Reference proteome</keyword>
<feature type="non-terminal residue" evidence="1">
    <location>
        <position position="1"/>
    </location>
</feature>
<organism evidence="1 2">
    <name type="scientific">Caerostris extrusa</name>
    <name type="common">Bark spider</name>
    <name type="synonym">Caerostris bankana</name>
    <dbReference type="NCBI Taxonomy" id="172846"/>
    <lineage>
        <taxon>Eukaryota</taxon>
        <taxon>Metazoa</taxon>
        <taxon>Ecdysozoa</taxon>
        <taxon>Arthropoda</taxon>
        <taxon>Chelicerata</taxon>
        <taxon>Arachnida</taxon>
        <taxon>Araneae</taxon>
        <taxon>Araneomorphae</taxon>
        <taxon>Entelegynae</taxon>
        <taxon>Araneoidea</taxon>
        <taxon>Araneidae</taxon>
        <taxon>Caerostris</taxon>
    </lineage>
</organism>
<gene>
    <name evidence="1" type="ORF">CEXT_13861</name>
</gene>
<evidence type="ECO:0000313" key="1">
    <source>
        <dbReference type="EMBL" id="GIX84902.1"/>
    </source>
</evidence>
<reference evidence="1 2" key="1">
    <citation type="submission" date="2021-06" db="EMBL/GenBank/DDBJ databases">
        <title>Caerostris extrusa draft genome.</title>
        <authorList>
            <person name="Kono N."/>
            <person name="Arakawa K."/>
        </authorList>
    </citation>
    <scope>NUCLEOTIDE SEQUENCE [LARGE SCALE GENOMIC DNA]</scope>
</reference>
<accession>A0AAV4NJC2</accession>
<sequence length="66" mass="7663">VSFVSILSIECHFSFLDFRKLKCVIKEAPTVYKFYWKPGNPVICEELNQPGDYQVLPEGFTSNLEF</sequence>
<proteinExistence type="predicted"/>
<name>A0AAV4NJC2_CAEEX</name>
<protein>
    <submittedName>
        <fullName evidence="1">Uncharacterized protein</fullName>
    </submittedName>
</protein>
<dbReference type="EMBL" id="BPLR01021012">
    <property type="protein sequence ID" value="GIX84902.1"/>
    <property type="molecule type" value="Genomic_DNA"/>
</dbReference>
<evidence type="ECO:0000313" key="2">
    <source>
        <dbReference type="Proteomes" id="UP001054945"/>
    </source>
</evidence>